<dbReference type="EMBL" id="AP023322">
    <property type="protein sequence ID" value="BCI62575.1"/>
    <property type="molecule type" value="Genomic_DNA"/>
</dbReference>
<dbReference type="Gene3D" id="2.60.120.200">
    <property type="match status" value="1"/>
</dbReference>
<dbReference type="Proteomes" id="UP000594042">
    <property type="component" value="Chromosome"/>
</dbReference>
<name>A0A7G1HS68_9BACT</name>
<sequence length="290" mass="32678">MYYNIAGPENSGPVKIIIMFRKLFFLIIVSGFFCISSAQVREVEPGRIRDLVCFWNFEKLKGPWKAVSGKSYWLREGASSVKSVEDGLWNNRSVLLTEGQWLYIPAEECSVLNICGKNAQISVVAWIKRKKKKVKQCEAVAGMWNETDKKRQYGLFLNLGIWNSRQQVGGHISGVGGPTNGYKYCMDAAIGQSQVPLEIWQCIGMTYDGSEIRVYLNGVLDRREKQNPYYYDKGIFCVSGSKVDFTVGAVNRSGEMGNFFVGQISGIAVYNRALDGEEMRYLSSNILSDR</sequence>
<dbReference type="GO" id="GO:0004553">
    <property type="term" value="F:hydrolase activity, hydrolyzing O-glycosyl compounds"/>
    <property type="evidence" value="ECO:0007669"/>
    <property type="project" value="UniProtKB-ARBA"/>
</dbReference>
<dbReference type="GO" id="GO:0005975">
    <property type="term" value="P:carbohydrate metabolic process"/>
    <property type="evidence" value="ECO:0007669"/>
    <property type="project" value="UniProtKB-ARBA"/>
</dbReference>
<protein>
    <recommendedName>
        <fullName evidence="3">LamG-like jellyroll fold domain-containing protein</fullName>
    </recommendedName>
</protein>
<dbReference type="KEGG" id="copr:Cop2CBH44_09280"/>
<evidence type="ECO:0008006" key="3">
    <source>
        <dbReference type="Google" id="ProtNLM"/>
    </source>
</evidence>
<dbReference type="AlphaFoldDB" id="A0A7G1HS68"/>
<organism evidence="1 2">
    <name type="scientific">Coprobacter secundus subsp. similis</name>
    <dbReference type="NCBI Taxonomy" id="2751153"/>
    <lineage>
        <taxon>Bacteria</taxon>
        <taxon>Pseudomonadati</taxon>
        <taxon>Bacteroidota</taxon>
        <taxon>Bacteroidia</taxon>
        <taxon>Bacteroidales</taxon>
        <taxon>Barnesiellaceae</taxon>
        <taxon>Coprobacter</taxon>
    </lineage>
</organism>
<evidence type="ECO:0000313" key="2">
    <source>
        <dbReference type="Proteomes" id="UP000594042"/>
    </source>
</evidence>
<dbReference type="SUPFAM" id="SSF49899">
    <property type="entry name" value="Concanavalin A-like lectins/glucanases"/>
    <property type="match status" value="1"/>
</dbReference>
<accession>A0A7G1HS68</accession>
<evidence type="ECO:0000313" key="1">
    <source>
        <dbReference type="EMBL" id="BCI62575.1"/>
    </source>
</evidence>
<keyword evidence="2" id="KW-1185">Reference proteome</keyword>
<proteinExistence type="predicted"/>
<dbReference type="InterPro" id="IPR013320">
    <property type="entry name" value="ConA-like_dom_sf"/>
</dbReference>
<dbReference type="Pfam" id="PF13385">
    <property type="entry name" value="Laminin_G_3"/>
    <property type="match status" value="1"/>
</dbReference>
<gene>
    <name evidence="1" type="ORF">Cop2CBH44_09280</name>
</gene>
<reference evidence="2" key="1">
    <citation type="submission" date="2020-07" db="EMBL/GenBank/DDBJ databases">
        <title>Complete genome sequencing of Coprobacter sp. strain 2CBH44.</title>
        <authorList>
            <person name="Sakamoto M."/>
            <person name="Murakami T."/>
            <person name="Mori H."/>
        </authorList>
    </citation>
    <scope>NUCLEOTIDE SEQUENCE [LARGE SCALE GENOMIC DNA]</scope>
    <source>
        <strain evidence="2">2CBH44</strain>
    </source>
</reference>